<proteinExistence type="predicted"/>
<feature type="region of interest" description="Disordered" evidence="2">
    <location>
        <begin position="1"/>
        <end position="41"/>
    </location>
</feature>
<gene>
    <name evidence="3" type="ORF">RU96_GL001454</name>
</gene>
<keyword evidence="1" id="KW-0175">Coiled coil</keyword>
<dbReference type="EMBL" id="JXKG01000027">
    <property type="protein sequence ID" value="OJG14024.1"/>
    <property type="molecule type" value="Genomic_DNA"/>
</dbReference>
<dbReference type="STRING" id="317010.RU96_GL001454"/>
<sequence>MGEENNNLEEKETVAKNVSSTQPPTDSQLEDTTGATNLAEDGLTYEATKTTEEQAYQQNKENDHDEIVRLIAASEAELADLKLRKSLMEADFTELLEEYKRLIIPQVEISVIAKKILLEYFSYELLKPLHSVGLKPAENNYDVWETKHFLVQYYLDESQQLIFNFKINPVDQRFTSEFMPLLTLDVKNMKVTIKDDEVLRLIHLWYADKVFSESQLSLVNYDINLLLQHLRSLGFEVAATLLDNTQKLHVELETEYQLSTSVLDEIFIIAMENEDYDFEKIERDHYEVLLDQEQKVAIYPSTKGLTSLFIDSNQRRRSLLDFFTSYAFLVPLLVRN</sequence>
<evidence type="ECO:0000256" key="2">
    <source>
        <dbReference type="SAM" id="MobiDB-lite"/>
    </source>
</evidence>
<evidence type="ECO:0000313" key="3">
    <source>
        <dbReference type="EMBL" id="OJG14024.1"/>
    </source>
</evidence>
<feature type="coiled-coil region" evidence="1">
    <location>
        <begin position="71"/>
        <end position="98"/>
    </location>
</feature>
<dbReference type="RefSeq" id="WP_071865663.1">
    <property type="nucleotide sequence ID" value="NZ_JBHLVQ010000004.1"/>
</dbReference>
<dbReference type="AlphaFoldDB" id="A0A1L8R2P6"/>
<accession>A0A1L8R2P6</accession>
<evidence type="ECO:0000256" key="1">
    <source>
        <dbReference type="SAM" id="Coils"/>
    </source>
</evidence>
<reference evidence="3 4" key="1">
    <citation type="submission" date="2014-12" db="EMBL/GenBank/DDBJ databases">
        <title>Draft genome sequences of 29 type strains of Enterococci.</title>
        <authorList>
            <person name="Zhong Z."/>
            <person name="Sun Z."/>
            <person name="Liu W."/>
            <person name="Zhang W."/>
            <person name="Zhang H."/>
        </authorList>
    </citation>
    <scope>NUCLEOTIDE SEQUENCE [LARGE SCALE GENOMIC DNA]</scope>
    <source>
        <strain evidence="3 4">DSM 21207</strain>
    </source>
</reference>
<feature type="compositionally biased region" description="Polar residues" evidence="2">
    <location>
        <begin position="16"/>
        <end position="36"/>
    </location>
</feature>
<comment type="caution">
    <text evidence="3">The sequence shown here is derived from an EMBL/GenBank/DDBJ whole genome shotgun (WGS) entry which is preliminary data.</text>
</comment>
<dbReference type="OrthoDB" id="2193542at2"/>
<name>A0A1L8R2P6_9ENTE</name>
<protein>
    <submittedName>
        <fullName evidence="3">Uncharacterized protein</fullName>
    </submittedName>
</protein>
<dbReference type="Proteomes" id="UP000182835">
    <property type="component" value="Unassembled WGS sequence"/>
</dbReference>
<organism evidence="3 4">
    <name type="scientific">Enterococcus canintestini</name>
    <dbReference type="NCBI Taxonomy" id="317010"/>
    <lineage>
        <taxon>Bacteria</taxon>
        <taxon>Bacillati</taxon>
        <taxon>Bacillota</taxon>
        <taxon>Bacilli</taxon>
        <taxon>Lactobacillales</taxon>
        <taxon>Enterococcaceae</taxon>
        <taxon>Enterococcus</taxon>
    </lineage>
</organism>
<evidence type="ECO:0000313" key="4">
    <source>
        <dbReference type="Proteomes" id="UP000182835"/>
    </source>
</evidence>